<protein>
    <recommendedName>
        <fullName evidence="9">Auxin efflux carrier</fullName>
    </recommendedName>
</protein>
<evidence type="ECO:0000256" key="6">
    <source>
        <dbReference type="SAM" id="Phobius"/>
    </source>
</evidence>
<dbReference type="PANTHER" id="PTHR31274:SF1">
    <property type="entry name" value="AGL149CP"/>
    <property type="match status" value="1"/>
</dbReference>
<keyword evidence="8" id="KW-1185">Reference proteome</keyword>
<feature type="transmembrane region" description="Helical" evidence="6">
    <location>
        <begin position="142"/>
        <end position="166"/>
    </location>
</feature>
<dbReference type="InterPro" id="IPR004776">
    <property type="entry name" value="Mem_transp_PIN-like"/>
</dbReference>
<keyword evidence="4 6" id="KW-0472">Membrane</keyword>
<dbReference type="InterPro" id="IPR040254">
    <property type="entry name" value="Ecm3-like"/>
</dbReference>
<evidence type="ECO:0000256" key="4">
    <source>
        <dbReference type="ARBA" id="ARBA00023136"/>
    </source>
</evidence>
<proteinExistence type="predicted"/>
<sequence length="483" mass="53283">MTTQPLGELVWISVRPMLRLAMCIGSGYILTKCDRLPPIAARGAGQIILNIALPSLFFSKIVPTFDSKNISSIAPLLLMCVLYQTIGLLTSLVVSAVFWVPHRFRWGIIVAGIWGNYGDLPTAIIMSVTAVAPFQAADQDLAIAYIAAFVFMFMVTLFPMGGHYLVARDFYGPDKDDREVQIPFREKTKKFARWLLHFPRLLGTSAKRDVESIVARTISKKNPDENMYSRDVVERSNESSHRKDVHDSELGGITPVGPMSVQDFEGSQQGKETTLIDQEHKQFPRAKRRQTRLLSRILHVLQVIFTIPTTIILSGFIISVIPALKGLFVLLPSSPKAPDGQPPLAFILDTATFLGEASVPLGLIGLGSALARLHVPRNQWKQLPVGSILGLAVGRMVLQPVLGILIVKGLTFAGIIDKDNKVLQFVAIFFSCVPTATTQIFLTQAYSAPESVEHLPAYLVPQYVLMFISCTILTAYTLHLLFA</sequence>
<evidence type="ECO:0000313" key="8">
    <source>
        <dbReference type="Proteomes" id="UP000054279"/>
    </source>
</evidence>
<dbReference type="OrthoDB" id="435607at2759"/>
<dbReference type="GO" id="GO:0055085">
    <property type="term" value="P:transmembrane transport"/>
    <property type="evidence" value="ECO:0007669"/>
    <property type="project" value="InterPro"/>
</dbReference>
<organism evidence="7 8">
    <name type="scientific">Sphaerobolus stellatus (strain SS14)</name>
    <dbReference type="NCBI Taxonomy" id="990650"/>
    <lineage>
        <taxon>Eukaryota</taxon>
        <taxon>Fungi</taxon>
        <taxon>Dikarya</taxon>
        <taxon>Basidiomycota</taxon>
        <taxon>Agaricomycotina</taxon>
        <taxon>Agaricomycetes</taxon>
        <taxon>Phallomycetidae</taxon>
        <taxon>Geastrales</taxon>
        <taxon>Sphaerobolaceae</taxon>
        <taxon>Sphaerobolus</taxon>
    </lineage>
</organism>
<evidence type="ECO:0000256" key="5">
    <source>
        <dbReference type="SAM" id="MobiDB-lite"/>
    </source>
</evidence>
<feature type="transmembrane region" description="Helical" evidence="6">
    <location>
        <begin position="392"/>
        <end position="416"/>
    </location>
</feature>
<comment type="subcellular location">
    <subcellularLocation>
        <location evidence="1">Membrane</location>
        <topology evidence="1">Multi-pass membrane protein</topology>
    </subcellularLocation>
</comment>
<dbReference type="Pfam" id="PF03547">
    <property type="entry name" value="Mem_trans"/>
    <property type="match status" value="1"/>
</dbReference>
<name>A0A0C9V6D1_SPHS4</name>
<evidence type="ECO:0008006" key="9">
    <source>
        <dbReference type="Google" id="ProtNLM"/>
    </source>
</evidence>
<feature type="transmembrane region" description="Helical" evidence="6">
    <location>
        <begin position="422"/>
        <end position="442"/>
    </location>
</feature>
<feature type="transmembrane region" description="Helical" evidence="6">
    <location>
        <begin position="106"/>
        <end position="130"/>
    </location>
</feature>
<feature type="transmembrane region" description="Helical" evidence="6">
    <location>
        <begin position="463"/>
        <end position="482"/>
    </location>
</feature>
<keyword evidence="3 6" id="KW-1133">Transmembrane helix</keyword>
<feature type="transmembrane region" description="Helical" evidence="6">
    <location>
        <begin position="297"/>
        <end position="324"/>
    </location>
</feature>
<keyword evidence="2 6" id="KW-0812">Transmembrane</keyword>
<feature type="transmembrane region" description="Helical" evidence="6">
    <location>
        <begin position="73"/>
        <end position="99"/>
    </location>
</feature>
<dbReference type="Proteomes" id="UP000054279">
    <property type="component" value="Unassembled WGS sequence"/>
</dbReference>
<dbReference type="PANTHER" id="PTHR31274">
    <property type="entry name" value="PROTEIN ECM3"/>
    <property type="match status" value="1"/>
</dbReference>
<dbReference type="EMBL" id="KN837218">
    <property type="protein sequence ID" value="KIJ33030.1"/>
    <property type="molecule type" value="Genomic_DNA"/>
</dbReference>
<evidence type="ECO:0000256" key="2">
    <source>
        <dbReference type="ARBA" id="ARBA00022692"/>
    </source>
</evidence>
<evidence type="ECO:0000313" key="7">
    <source>
        <dbReference type="EMBL" id="KIJ33030.1"/>
    </source>
</evidence>
<dbReference type="GO" id="GO:0016020">
    <property type="term" value="C:membrane"/>
    <property type="evidence" value="ECO:0007669"/>
    <property type="project" value="UniProtKB-SubCell"/>
</dbReference>
<dbReference type="AlphaFoldDB" id="A0A0C9V6D1"/>
<dbReference type="HOGENOM" id="CLU_021924_1_0_1"/>
<feature type="compositionally biased region" description="Basic and acidic residues" evidence="5">
    <location>
        <begin position="229"/>
        <end position="249"/>
    </location>
</feature>
<gene>
    <name evidence="7" type="ORF">M422DRAFT_265058</name>
</gene>
<evidence type="ECO:0000256" key="1">
    <source>
        <dbReference type="ARBA" id="ARBA00004141"/>
    </source>
</evidence>
<evidence type="ECO:0000256" key="3">
    <source>
        <dbReference type="ARBA" id="ARBA00022989"/>
    </source>
</evidence>
<reference evidence="7 8" key="1">
    <citation type="submission" date="2014-06" db="EMBL/GenBank/DDBJ databases">
        <title>Evolutionary Origins and Diversification of the Mycorrhizal Mutualists.</title>
        <authorList>
            <consortium name="DOE Joint Genome Institute"/>
            <consortium name="Mycorrhizal Genomics Consortium"/>
            <person name="Kohler A."/>
            <person name="Kuo A."/>
            <person name="Nagy L.G."/>
            <person name="Floudas D."/>
            <person name="Copeland A."/>
            <person name="Barry K.W."/>
            <person name="Cichocki N."/>
            <person name="Veneault-Fourrey C."/>
            <person name="LaButti K."/>
            <person name="Lindquist E.A."/>
            <person name="Lipzen A."/>
            <person name="Lundell T."/>
            <person name="Morin E."/>
            <person name="Murat C."/>
            <person name="Riley R."/>
            <person name="Ohm R."/>
            <person name="Sun H."/>
            <person name="Tunlid A."/>
            <person name="Henrissat B."/>
            <person name="Grigoriev I.V."/>
            <person name="Hibbett D.S."/>
            <person name="Martin F."/>
        </authorList>
    </citation>
    <scope>NUCLEOTIDE SEQUENCE [LARGE SCALE GENOMIC DNA]</scope>
    <source>
        <strain evidence="7 8">SS14</strain>
    </source>
</reference>
<feature type="region of interest" description="Disordered" evidence="5">
    <location>
        <begin position="229"/>
        <end position="252"/>
    </location>
</feature>
<accession>A0A0C9V6D1</accession>